<feature type="region of interest" description="Disordered" evidence="1">
    <location>
        <begin position="56"/>
        <end position="92"/>
    </location>
</feature>
<evidence type="ECO:0000313" key="2">
    <source>
        <dbReference type="EMBL" id="KZT50532.1"/>
    </source>
</evidence>
<gene>
    <name evidence="2" type="ORF">CALCODRAFT_488633</name>
</gene>
<evidence type="ECO:0000256" key="1">
    <source>
        <dbReference type="SAM" id="MobiDB-lite"/>
    </source>
</evidence>
<feature type="compositionally biased region" description="Basic residues" evidence="1">
    <location>
        <begin position="73"/>
        <end position="82"/>
    </location>
</feature>
<protein>
    <submittedName>
        <fullName evidence="2">Uncharacterized protein</fullName>
    </submittedName>
</protein>
<accession>A0A165CBD6</accession>
<name>A0A165CBD6_9BASI</name>
<sequence>MDVALAVFKVIWAGSQLARLTAGVAGLTVLVDQVNRLLAGLETTLDCMIANKKKIRRLRAPEKKKKDGEAAKKQGRGGRRTGKGLLRSKGPS</sequence>
<dbReference type="EMBL" id="KV424164">
    <property type="protein sequence ID" value="KZT50532.1"/>
    <property type="molecule type" value="Genomic_DNA"/>
</dbReference>
<keyword evidence="3" id="KW-1185">Reference proteome</keyword>
<dbReference type="AlphaFoldDB" id="A0A165CBD6"/>
<proteinExistence type="predicted"/>
<feature type="compositionally biased region" description="Basic and acidic residues" evidence="1">
    <location>
        <begin position="59"/>
        <end position="72"/>
    </location>
</feature>
<feature type="compositionally biased region" description="Low complexity" evidence="1">
    <location>
        <begin position="83"/>
        <end position="92"/>
    </location>
</feature>
<organism evidence="2 3">
    <name type="scientific">Calocera cornea HHB12733</name>
    <dbReference type="NCBI Taxonomy" id="1353952"/>
    <lineage>
        <taxon>Eukaryota</taxon>
        <taxon>Fungi</taxon>
        <taxon>Dikarya</taxon>
        <taxon>Basidiomycota</taxon>
        <taxon>Agaricomycotina</taxon>
        <taxon>Dacrymycetes</taxon>
        <taxon>Dacrymycetales</taxon>
        <taxon>Dacrymycetaceae</taxon>
        <taxon>Calocera</taxon>
    </lineage>
</organism>
<evidence type="ECO:0000313" key="3">
    <source>
        <dbReference type="Proteomes" id="UP000076842"/>
    </source>
</evidence>
<reference evidence="2 3" key="1">
    <citation type="journal article" date="2016" name="Mol. Biol. Evol.">
        <title>Comparative Genomics of Early-Diverging Mushroom-Forming Fungi Provides Insights into the Origins of Lignocellulose Decay Capabilities.</title>
        <authorList>
            <person name="Nagy L.G."/>
            <person name="Riley R."/>
            <person name="Tritt A."/>
            <person name="Adam C."/>
            <person name="Daum C."/>
            <person name="Floudas D."/>
            <person name="Sun H."/>
            <person name="Yadav J.S."/>
            <person name="Pangilinan J."/>
            <person name="Larsson K.H."/>
            <person name="Matsuura K."/>
            <person name="Barry K."/>
            <person name="Labutti K."/>
            <person name="Kuo R."/>
            <person name="Ohm R.A."/>
            <person name="Bhattacharya S.S."/>
            <person name="Shirouzu T."/>
            <person name="Yoshinaga Y."/>
            <person name="Martin F.M."/>
            <person name="Grigoriev I.V."/>
            <person name="Hibbett D.S."/>
        </authorList>
    </citation>
    <scope>NUCLEOTIDE SEQUENCE [LARGE SCALE GENOMIC DNA]</scope>
    <source>
        <strain evidence="2 3">HHB12733</strain>
    </source>
</reference>
<dbReference type="InParanoid" id="A0A165CBD6"/>
<dbReference type="Proteomes" id="UP000076842">
    <property type="component" value="Unassembled WGS sequence"/>
</dbReference>